<dbReference type="GO" id="GO:0005840">
    <property type="term" value="C:ribosome"/>
    <property type="evidence" value="ECO:0007669"/>
    <property type="project" value="UniProtKB-KW"/>
</dbReference>
<proteinExistence type="inferred from homology"/>
<protein>
    <recommendedName>
        <fullName evidence="4">Large ribosomal subunit protein uL24m</fullName>
    </recommendedName>
    <alternativeName>
        <fullName evidence="5">39S ribosomal protein L24, mitochondrial</fullName>
    </alternativeName>
</protein>
<dbReference type="PROSITE" id="PS01108">
    <property type="entry name" value="RIBOSOMAL_L24"/>
    <property type="match status" value="1"/>
</dbReference>
<dbReference type="InterPro" id="IPR005824">
    <property type="entry name" value="KOW"/>
</dbReference>
<accession>A0A9P0EYN8</accession>
<dbReference type="GO" id="GO:0003723">
    <property type="term" value="F:RNA binding"/>
    <property type="evidence" value="ECO:0007669"/>
    <property type="project" value="InterPro"/>
</dbReference>
<keyword evidence="2 6" id="KW-0689">Ribosomal protein</keyword>
<dbReference type="AlphaFoldDB" id="A0A9P0EYN8"/>
<evidence type="ECO:0000259" key="7">
    <source>
        <dbReference type="SMART" id="SM00739"/>
    </source>
</evidence>
<dbReference type="InterPro" id="IPR003256">
    <property type="entry name" value="Ribosomal_uL24"/>
</dbReference>
<reference evidence="8" key="1">
    <citation type="submission" date="2021-12" db="EMBL/GenBank/DDBJ databases">
        <authorList>
            <person name="King R."/>
        </authorList>
    </citation>
    <scope>NUCLEOTIDE SEQUENCE</scope>
</reference>
<organism evidence="8 9">
    <name type="scientific">Bemisia tabaci</name>
    <name type="common">Sweetpotato whitefly</name>
    <name type="synonym">Aleurodes tabaci</name>
    <dbReference type="NCBI Taxonomy" id="7038"/>
    <lineage>
        <taxon>Eukaryota</taxon>
        <taxon>Metazoa</taxon>
        <taxon>Ecdysozoa</taxon>
        <taxon>Arthropoda</taxon>
        <taxon>Hexapoda</taxon>
        <taxon>Insecta</taxon>
        <taxon>Pterygota</taxon>
        <taxon>Neoptera</taxon>
        <taxon>Paraneoptera</taxon>
        <taxon>Hemiptera</taxon>
        <taxon>Sternorrhyncha</taxon>
        <taxon>Aleyrodoidea</taxon>
        <taxon>Aleyrodidae</taxon>
        <taxon>Aleyrodinae</taxon>
        <taxon>Bemisia</taxon>
    </lineage>
</organism>
<keyword evidence="9" id="KW-1185">Reference proteome</keyword>
<dbReference type="InterPro" id="IPR014722">
    <property type="entry name" value="Rib_uL2_dom2"/>
</dbReference>
<dbReference type="Gene3D" id="2.30.30.30">
    <property type="match status" value="1"/>
</dbReference>
<dbReference type="Pfam" id="PF00467">
    <property type="entry name" value="KOW"/>
    <property type="match status" value="1"/>
</dbReference>
<dbReference type="CDD" id="cd06089">
    <property type="entry name" value="KOW_RPL26"/>
    <property type="match status" value="1"/>
</dbReference>
<evidence type="ECO:0000256" key="1">
    <source>
        <dbReference type="ARBA" id="ARBA00010618"/>
    </source>
</evidence>
<dbReference type="InterPro" id="IPR041988">
    <property type="entry name" value="Ribosomal_uL24_KOW"/>
</dbReference>
<evidence type="ECO:0000256" key="3">
    <source>
        <dbReference type="ARBA" id="ARBA00023274"/>
    </source>
</evidence>
<dbReference type="EMBL" id="OU963862">
    <property type="protein sequence ID" value="CAH0380894.1"/>
    <property type="molecule type" value="Genomic_DNA"/>
</dbReference>
<dbReference type="InterPro" id="IPR057264">
    <property type="entry name" value="Ribosomal_uL24_C"/>
</dbReference>
<dbReference type="InterPro" id="IPR008991">
    <property type="entry name" value="Translation_prot_SH3-like_sf"/>
</dbReference>
<evidence type="ECO:0000256" key="4">
    <source>
        <dbReference type="ARBA" id="ARBA00035283"/>
    </source>
</evidence>
<comment type="similarity">
    <text evidence="1 6">Belongs to the universal ribosomal protein uL24 family.</text>
</comment>
<sequence length="252" mass="29618">MRLYHFLSDVKQVGKLTKKISNLPDSYIQRAMEQVEWKTPRGYPWYQKRTVGRKKYFFDADRPWSIDFKLRNEIGKHNKPYVLEPVKDWSFFIGDRVEVLVGKDKGKQGFVVEIFEERNWVIVEGLNCKLKKQEAAGKTFHLQEEQPLLVTREISHVDPVDLKPCKTEWRYTESGEKVRVSMRSGRIIPMPKKAEATVDYKAPSLYIDGEKDTPSAEMVKITFEPALKTFEMEIMEEMGIQEDRVPAPSYWY</sequence>
<dbReference type="PANTHER" id="PTHR12903">
    <property type="entry name" value="MITOCHONDRIAL RIBOSOMAL PROTEIN L24"/>
    <property type="match status" value="1"/>
</dbReference>
<evidence type="ECO:0000313" key="8">
    <source>
        <dbReference type="EMBL" id="CAH0380894.1"/>
    </source>
</evidence>
<keyword evidence="3 6" id="KW-0687">Ribonucleoprotein</keyword>
<dbReference type="Pfam" id="PF17136">
    <property type="entry name" value="ribosomal_L24"/>
    <property type="match status" value="1"/>
</dbReference>
<dbReference type="GO" id="GO:0003735">
    <property type="term" value="F:structural constituent of ribosome"/>
    <property type="evidence" value="ECO:0007669"/>
    <property type="project" value="InterPro"/>
</dbReference>
<evidence type="ECO:0000313" key="9">
    <source>
        <dbReference type="Proteomes" id="UP001152759"/>
    </source>
</evidence>
<dbReference type="Proteomes" id="UP001152759">
    <property type="component" value="Chromosome 1"/>
</dbReference>
<name>A0A9P0EYN8_BEMTA</name>
<evidence type="ECO:0000256" key="5">
    <source>
        <dbReference type="ARBA" id="ARBA00035357"/>
    </source>
</evidence>
<feature type="domain" description="KOW" evidence="7">
    <location>
        <begin position="90"/>
        <end position="117"/>
    </location>
</feature>
<dbReference type="InterPro" id="IPR005825">
    <property type="entry name" value="Ribosomal_uL24_CS"/>
</dbReference>
<dbReference type="KEGG" id="btab:109034065"/>
<dbReference type="NCBIfam" id="TIGR01079">
    <property type="entry name" value="rplX_bact"/>
    <property type="match status" value="1"/>
</dbReference>
<dbReference type="GO" id="GO:0006412">
    <property type="term" value="P:translation"/>
    <property type="evidence" value="ECO:0007669"/>
    <property type="project" value="InterPro"/>
</dbReference>
<dbReference type="SMART" id="SM00739">
    <property type="entry name" value="KOW"/>
    <property type="match status" value="1"/>
</dbReference>
<dbReference type="SUPFAM" id="SSF50104">
    <property type="entry name" value="Translation proteins SH3-like domain"/>
    <property type="match status" value="1"/>
</dbReference>
<gene>
    <name evidence="8" type="ORF">BEMITA_LOCUS604</name>
</gene>
<evidence type="ECO:0000256" key="2">
    <source>
        <dbReference type="ARBA" id="ARBA00022980"/>
    </source>
</evidence>
<dbReference type="GO" id="GO:1990904">
    <property type="term" value="C:ribonucleoprotein complex"/>
    <property type="evidence" value="ECO:0007669"/>
    <property type="project" value="UniProtKB-KW"/>
</dbReference>
<evidence type="ECO:0000256" key="6">
    <source>
        <dbReference type="RuleBase" id="RU003477"/>
    </source>
</evidence>